<proteinExistence type="predicted"/>
<comment type="caution">
    <text evidence="2">The sequence shown here is derived from an EMBL/GenBank/DDBJ whole genome shotgun (WGS) entry which is preliminary data.</text>
</comment>
<reference evidence="3" key="1">
    <citation type="submission" date="2015-06" db="EMBL/GenBank/DDBJ databases">
        <title>New insights into the roles of widespread benthic archaea in carbon and nitrogen cycling.</title>
        <authorList>
            <person name="Lazar C.S."/>
            <person name="Baker B.J."/>
            <person name="Seitz K.W."/>
            <person name="Hyde A.S."/>
            <person name="Dick G.J."/>
            <person name="Hinrichs K.-U."/>
            <person name="Teske A.P."/>
        </authorList>
    </citation>
    <scope>NUCLEOTIDE SEQUENCE [LARGE SCALE GENOMIC DNA]</scope>
</reference>
<dbReference type="EMBL" id="LFWV01000006">
    <property type="protein sequence ID" value="KON32287.1"/>
    <property type="molecule type" value="Genomic_DNA"/>
</dbReference>
<dbReference type="PANTHER" id="PTHR23088">
    <property type="entry name" value="NITRILASE-RELATED"/>
    <property type="match status" value="1"/>
</dbReference>
<accession>A0A0M0BUJ0</accession>
<dbReference type="InterPro" id="IPR003010">
    <property type="entry name" value="C-N_Hydrolase"/>
</dbReference>
<dbReference type="Gene3D" id="3.60.110.10">
    <property type="entry name" value="Carbon-nitrogen hydrolase"/>
    <property type="match status" value="1"/>
</dbReference>
<evidence type="ECO:0000259" key="1">
    <source>
        <dbReference type="PROSITE" id="PS50263"/>
    </source>
</evidence>
<protein>
    <recommendedName>
        <fullName evidence="1">CN hydrolase domain-containing protein</fullName>
    </recommendedName>
</protein>
<evidence type="ECO:0000313" key="2">
    <source>
        <dbReference type="EMBL" id="KON32287.1"/>
    </source>
</evidence>
<dbReference type="Pfam" id="PF00795">
    <property type="entry name" value="CN_hydrolase"/>
    <property type="match status" value="1"/>
</dbReference>
<evidence type="ECO:0000313" key="3">
    <source>
        <dbReference type="Proteomes" id="UP000054016"/>
    </source>
</evidence>
<dbReference type="PANTHER" id="PTHR23088:SF27">
    <property type="entry name" value="DEAMINATED GLUTATHIONE AMIDASE"/>
    <property type="match status" value="1"/>
</dbReference>
<feature type="domain" description="CN hydrolase" evidence="1">
    <location>
        <begin position="1"/>
        <end position="230"/>
    </location>
</feature>
<gene>
    <name evidence="2" type="ORF">AC478_00730</name>
</gene>
<dbReference type="CDD" id="cd07197">
    <property type="entry name" value="nitrilase"/>
    <property type="match status" value="1"/>
</dbReference>
<dbReference type="InterPro" id="IPR036526">
    <property type="entry name" value="C-N_Hydrolase_sf"/>
</dbReference>
<dbReference type="PROSITE" id="PS50263">
    <property type="entry name" value="CN_HYDROLASE"/>
    <property type="match status" value="1"/>
</dbReference>
<dbReference type="Proteomes" id="UP000054016">
    <property type="component" value="Unassembled WGS sequence"/>
</dbReference>
<organism evidence="2 3">
    <name type="scientific">miscellaneous Crenarchaeota group-1 archaeon SG8-32-3</name>
    <dbReference type="NCBI Taxonomy" id="1685125"/>
    <lineage>
        <taxon>Archaea</taxon>
        <taxon>Candidatus Bathyarchaeota</taxon>
        <taxon>MCG-1</taxon>
    </lineage>
</organism>
<name>A0A0M0BUJ0_9ARCH</name>
<dbReference type="PATRIC" id="fig|1685125.3.peg.148"/>
<dbReference type="AlphaFoldDB" id="A0A0M0BUJ0"/>
<sequence length="242" mass="26924">MKVRDSLKGSLEAATTAIRKAAQQKPEFIALPEYFSVPNNMEHFNSAEKISKETYNKTTRFLREISEELQDIYLLGGTILEEDKGKFYNTSTLWRNGKLLGKYWKRNPINAELKAGVSRGEKPAVFTTDHCKVGMLVCADMFDPPTIKAVVDLGAELVFLPVAAMGTHPHVKGHPLTEKLATDNGIYVVKAGNVSSIARGGRSAFITPWGIEQEAADVVKDSVMTIDFDMQKLAKYRKSLKR</sequence>
<dbReference type="SUPFAM" id="SSF56317">
    <property type="entry name" value="Carbon-nitrogen hydrolase"/>
    <property type="match status" value="1"/>
</dbReference>